<evidence type="ECO:0000313" key="1">
    <source>
        <dbReference type="EMBL" id="GAI77003.1"/>
    </source>
</evidence>
<proteinExistence type="predicted"/>
<accession>X1R8Y3</accession>
<gene>
    <name evidence="1" type="ORF">S12H4_13692</name>
</gene>
<organism evidence="1">
    <name type="scientific">marine sediment metagenome</name>
    <dbReference type="NCBI Taxonomy" id="412755"/>
    <lineage>
        <taxon>unclassified sequences</taxon>
        <taxon>metagenomes</taxon>
        <taxon>ecological metagenomes</taxon>
    </lineage>
</organism>
<comment type="caution">
    <text evidence="1">The sequence shown here is derived from an EMBL/GenBank/DDBJ whole genome shotgun (WGS) entry which is preliminary data.</text>
</comment>
<sequence length="50" mass="5385">MAKPGFDPEKCQKEIFAPLPAVFLEGLPAVLFIRRLCGGLAGLLTKLSKV</sequence>
<name>X1R8Y3_9ZZZZ</name>
<dbReference type="AlphaFoldDB" id="X1R8Y3"/>
<reference evidence="1" key="1">
    <citation type="journal article" date="2014" name="Front. Microbiol.">
        <title>High frequency of phylogenetically diverse reductive dehalogenase-homologous genes in deep subseafloor sedimentary metagenomes.</title>
        <authorList>
            <person name="Kawai M."/>
            <person name="Futagami T."/>
            <person name="Toyoda A."/>
            <person name="Takaki Y."/>
            <person name="Nishi S."/>
            <person name="Hori S."/>
            <person name="Arai W."/>
            <person name="Tsubouchi T."/>
            <person name="Morono Y."/>
            <person name="Uchiyama I."/>
            <person name="Ito T."/>
            <person name="Fujiyama A."/>
            <person name="Inagaki F."/>
            <person name="Takami H."/>
        </authorList>
    </citation>
    <scope>NUCLEOTIDE SEQUENCE</scope>
    <source>
        <strain evidence="1">Expedition CK06-06</strain>
    </source>
</reference>
<protein>
    <submittedName>
        <fullName evidence="1">Uncharacterized protein</fullName>
    </submittedName>
</protein>
<dbReference type="EMBL" id="BARW01006518">
    <property type="protein sequence ID" value="GAI77003.1"/>
    <property type="molecule type" value="Genomic_DNA"/>
</dbReference>